<name>A0A926EXT4_9FIRM</name>
<keyword evidence="2" id="KW-0732">Signal</keyword>
<dbReference type="RefSeq" id="WP_262429712.1">
    <property type="nucleotide sequence ID" value="NZ_JACRTG010000018.1"/>
</dbReference>
<evidence type="ECO:0000313" key="4">
    <source>
        <dbReference type="Proteomes" id="UP000601171"/>
    </source>
</evidence>
<feature type="chain" id="PRO_5036678728" evidence="2">
    <location>
        <begin position="26"/>
        <end position="110"/>
    </location>
</feature>
<comment type="caution">
    <text evidence="3">The sequence shown here is derived from an EMBL/GenBank/DDBJ whole genome shotgun (WGS) entry which is preliminary data.</text>
</comment>
<dbReference type="AlphaFoldDB" id="A0A926EXT4"/>
<evidence type="ECO:0000256" key="2">
    <source>
        <dbReference type="SAM" id="SignalP"/>
    </source>
</evidence>
<reference evidence="3" key="1">
    <citation type="submission" date="2020-08" db="EMBL/GenBank/DDBJ databases">
        <title>Genome public.</title>
        <authorList>
            <person name="Liu C."/>
            <person name="Sun Q."/>
        </authorList>
    </citation>
    <scope>NUCLEOTIDE SEQUENCE</scope>
    <source>
        <strain evidence="3">BX21</strain>
    </source>
</reference>
<dbReference type="EMBL" id="JACRTG010000018">
    <property type="protein sequence ID" value="MBC8588264.1"/>
    <property type="molecule type" value="Genomic_DNA"/>
</dbReference>
<organism evidence="3 4">
    <name type="scientific">Paratissierella segnis</name>
    <dbReference type="NCBI Taxonomy" id="2763679"/>
    <lineage>
        <taxon>Bacteria</taxon>
        <taxon>Bacillati</taxon>
        <taxon>Bacillota</taxon>
        <taxon>Tissierellia</taxon>
        <taxon>Tissierellales</taxon>
        <taxon>Tissierellaceae</taxon>
        <taxon>Paratissierella</taxon>
    </lineage>
</organism>
<gene>
    <name evidence="3" type="ORF">H8707_08420</name>
</gene>
<dbReference type="Proteomes" id="UP000601171">
    <property type="component" value="Unassembled WGS sequence"/>
</dbReference>
<sequence length="110" mass="12177">MFKKFLSLSLCILLVVVALPNAGFAIGDDIKLEDIEINSEIIKKYMDKYVDVSVDINPELDIGYMIITTRGCKDNDNSSFNIETEPIGSDLGEITDPNSLPEKEASEAFN</sequence>
<feature type="compositionally biased region" description="Basic and acidic residues" evidence="1">
    <location>
        <begin position="101"/>
        <end position="110"/>
    </location>
</feature>
<protein>
    <submittedName>
        <fullName evidence="3">Uncharacterized protein</fullName>
    </submittedName>
</protein>
<keyword evidence="4" id="KW-1185">Reference proteome</keyword>
<evidence type="ECO:0000313" key="3">
    <source>
        <dbReference type="EMBL" id="MBC8588264.1"/>
    </source>
</evidence>
<feature type="signal peptide" evidence="2">
    <location>
        <begin position="1"/>
        <end position="25"/>
    </location>
</feature>
<proteinExistence type="predicted"/>
<accession>A0A926EXT4</accession>
<feature type="region of interest" description="Disordered" evidence="1">
    <location>
        <begin position="77"/>
        <end position="110"/>
    </location>
</feature>
<evidence type="ECO:0000256" key="1">
    <source>
        <dbReference type="SAM" id="MobiDB-lite"/>
    </source>
</evidence>